<keyword evidence="4" id="KW-0802">TPR repeat</keyword>
<reference evidence="9 10" key="1">
    <citation type="submission" date="2016-10" db="EMBL/GenBank/DDBJ databases">
        <authorList>
            <person name="de Groot N.N."/>
        </authorList>
    </citation>
    <scope>NUCLEOTIDE SEQUENCE [LARGE SCALE GENOMIC DNA]</scope>
    <source>
        <strain evidence="9 10">DSM 19012</strain>
    </source>
</reference>
<sequence>MLKTLFYSSLVIIILTCTHCKQLPVHERKLLNKAESLLYKNVDSAIILLNSIPHPSQLPQKDFYRFFLLKAEAKHKKDRDISSDTLVFLIEDFFAHKKDFHNAAKAAYLAGTIYTLHEKLEKATQKFLEADNYSKLDTDYNLKGLINGALGNVYYGQLLKDEAIVRYKKAVRYFHEANNHKNLSIALNMIGNCFLLKNMPDSAIAFYHKGLTIADKYNLTSEKISIQQCLGVTYRETERWDKAKNIFSSTLSQTGDSTEKARTYYNLANVFAGTKQYDSALVCLNTAINLLNSKENIFLLANIYKSLSLVNEQKGDFNSALNNHKLYSEYLAAILEKNKNSAILEIREKYNIQTLLAKNRLLIIQRQRNIIIISGLLLTLGIFLFVYYLQDMNRKKELLEIEKRIYQLKEMAQTAQKEKNSFRSVLLEQFGILKKAALLEIYLRNDNGQSGRHFIKTFNKVVYGQEELDWNKFYRTMDSAYNGLFTQMKQELRELNETEFRICCLAYAGLSNTETAVILGYSPNTIQAKKSLIRKKLKVGKFANFKSFLDEKIKENRQNKN</sequence>
<organism evidence="9 10">
    <name type="scientific">Thermophagus xiamenensis</name>
    <dbReference type="NCBI Taxonomy" id="385682"/>
    <lineage>
        <taxon>Bacteria</taxon>
        <taxon>Pseudomonadati</taxon>
        <taxon>Bacteroidota</taxon>
        <taxon>Bacteroidia</taxon>
        <taxon>Marinilabiliales</taxon>
        <taxon>Marinilabiliaceae</taxon>
        <taxon>Thermophagus</taxon>
    </lineage>
</organism>
<evidence type="ECO:0000259" key="8">
    <source>
        <dbReference type="SMART" id="SM00421"/>
    </source>
</evidence>
<keyword evidence="2" id="KW-0963">Cytoplasm</keyword>
<dbReference type="Gene3D" id="1.25.40.10">
    <property type="entry name" value="Tetratricopeptide repeat domain"/>
    <property type="match status" value="2"/>
</dbReference>
<evidence type="ECO:0000256" key="4">
    <source>
        <dbReference type="ARBA" id="ARBA00022803"/>
    </source>
</evidence>
<evidence type="ECO:0000256" key="6">
    <source>
        <dbReference type="SAM" id="Coils"/>
    </source>
</evidence>
<dbReference type="InterPro" id="IPR011990">
    <property type="entry name" value="TPR-like_helical_dom_sf"/>
</dbReference>
<evidence type="ECO:0000313" key="10">
    <source>
        <dbReference type="Proteomes" id="UP000181976"/>
    </source>
</evidence>
<keyword evidence="10" id="KW-1185">Reference proteome</keyword>
<dbReference type="InParanoid" id="A0A1I1VMD7"/>
<feature type="coiled-coil region" evidence="6">
    <location>
        <begin position="389"/>
        <end position="418"/>
    </location>
</feature>
<protein>
    <submittedName>
        <fullName evidence="9">Regulatory protein, luxR family</fullName>
    </submittedName>
</protein>
<evidence type="ECO:0000256" key="1">
    <source>
        <dbReference type="ARBA" id="ARBA00004496"/>
    </source>
</evidence>
<keyword evidence="6" id="KW-0175">Coiled coil</keyword>
<comment type="subcellular location">
    <subcellularLocation>
        <location evidence="1">Cytoplasm</location>
    </subcellularLocation>
</comment>
<dbReference type="eggNOG" id="COG2197">
    <property type="taxonomic scope" value="Bacteria"/>
</dbReference>
<evidence type="ECO:0000313" key="9">
    <source>
        <dbReference type="EMBL" id="SFD82223.1"/>
    </source>
</evidence>
<dbReference type="InterPro" id="IPR051476">
    <property type="entry name" value="Bac_ResReg_Asp_Phosphatase"/>
</dbReference>
<feature type="domain" description="HTH luxR-type" evidence="8">
    <location>
        <begin position="492"/>
        <end position="549"/>
    </location>
</feature>
<evidence type="ECO:0000256" key="5">
    <source>
        <dbReference type="ARBA" id="ARBA00038253"/>
    </source>
</evidence>
<dbReference type="eggNOG" id="COG0457">
    <property type="taxonomic scope" value="Bacteria"/>
</dbReference>
<keyword evidence="3" id="KW-0677">Repeat</keyword>
<evidence type="ECO:0000256" key="2">
    <source>
        <dbReference type="ARBA" id="ARBA00022490"/>
    </source>
</evidence>
<dbReference type="PANTHER" id="PTHR46630:SF1">
    <property type="entry name" value="TETRATRICOPEPTIDE REPEAT PROTEIN 29"/>
    <property type="match status" value="1"/>
</dbReference>
<dbReference type="InterPro" id="IPR036388">
    <property type="entry name" value="WH-like_DNA-bd_sf"/>
</dbReference>
<dbReference type="PANTHER" id="PTHR46630">
    <property type="entry name" value="TETRATRICOPEPTIDE REPEAT PROTEIN 29"/>
    <property type="match status" value="1"/>
</dbReference>
<proteinExistence type="inferred from homology"/>
<dbReference type="SUPFAM" id="SSF46894">
    <property type="entry name" value="C-terminal effector domain of the bipartite response regulators"/>
    <property type="match status" value="1"/>
</dbReference>
<dbReference type="GO" id="GO:0006355">
    <property type="term" value="P:regulation of DNA-templated transcription"/>
    <property type="evidence" value="ECO:0007669"/>
    <property type="project" value="InterPro"/>
</dbReference>
<dbReference type="InterPro" id="IPR000792">
    <property type="entry name" value="Tscrpt_reg_LuxR_C"/>
</dbReference>
<dbReference type="Gene3D" id="1.10.10.10">
    <property type="entry name" value="Winged helix-like DNA-binding domain superfamily/Winged helix DNA-binding domain"/>
    <property type="match status" value="1"/>
</dbReference>
<dbReference type="InterPro" id="IPR016032">
    <property type="entry name" value="Sig_transdc_resp-reg_C-effctor"/>
</dbReference>
<dbReference type="Proteomes" id="UP000181976">
    <property type="component" value="Unassembled WGS sequence"/>
</dbReference>
<accession>A0A1I1VMD7</accession>
<keyword evidence="7" id="KW-1133">Transmembrane helix</keyword>
<dbReference type="STRING" id="385682.SAMN05444380_102178"/>
<evidence type="ECO:0000256" key="3">
    <source>
        <dbReference type="ARBA" id="ARBA00022737"/>
    </source>
</evidence>
<evidence type="ECO:0000256" key="7">
    <source>
        <dbReference type="SAM" id="Phobius"/>
    </source>
</evidence>
<dbReference type="GO" id="GO:0005737">
    <property type="term" value="C:cytoplasm"/>
    <property type="evidence" value="ECO:0007669"/>
    <property type="project" value="UniProtKB-SubCell"/>
</dbReference>
<feature type="transmembrane region" description="Helical" evidence="7">
    <location>
        <begin position="370"/>
        <end position="389"/>
    </location>
</feature>
<dbReference type="Pfam" id="PF13424">
    <property type="entry name" value="TPR_12"/>
    <property type="match status" value="1"/>
</dbReference>
<dbReference type="GO" id="GO:0003677">
    <property type="term" value="F:DNA binding"/>
    <property type="evidence" value="ECO:0007669"/>
    <property type="project" value="InterPro"/>
</dbReference>
<comment type="similarity">
    <text evidence="5">Belongs to the Rap family.</text>
</comment>
<dbReference type="SMART" id="SM00421">
    <property type="entry name" value="HTH_LUXR"/>
    <property type="match status" value="1"/>
</dbReference>
<keyword evidence="7" id="KW-0812">Transmembrane</keyword>
<dbReference type="SUPFAM" id="SSF48452">
    <property type="entry name" value="TPR-like"/>
    <property type="match status" value="2"/>
</dbReference>
<dbReference type="AlphaFoldDB" id="A0A1I1VMD7"/>
<dbReference type="InterPro" id="IPR019734">
    <property type="entry name" value="TPR_rpt"/>
</dbReference>
<name>A0A1I1VMD7_9BACT</name>
<dbReference type="SMART" id="SM00028">
    <property type="entry name" value="TPR"/>
    <property type="match status" value="4"/>
</dbReference>
<dbReference type="EMBL" id="FONA01000002">
    <property type="protein sequence ID" value="SFD82223.1"/>
    <property type="molecule type" value="Genomic_DNA"/>
</dbReference>
<keyword evidence="7" id="KW-0472">Membrane</keyword>
<gene>
    <name evidence="9" type="ORF">SAMN05444380_102178</name>
</gene>